<feature type="signal peptide" evidence="2">
    <location>
        <begin position="1"/>
        <end position="20"/>
    </location>
</feature>
<proteinExistence type="predicted"/>
<evidence type="ECO:0000256" key="1">
    <source>
        <dbReference type="SAM" id="MobiDB-lite"/>
    </source>
</evidence>
<keyword evidence="2" id="KW-0732">Signal</keyword>
<name>A0A2S9Y0I7_9BACT</name>
<evidence type="ECO:0000313" key="4">
    <source>
        <dbReference type="Proteomes" id="UP000238823"/>
    </source>
</evidence>
<comment type="caution">
    <text evidence="3">The sequence shown here is derived from an EMBL/GenBank/DDBJ whole genome shotgun (WGS) entry which is preliminary data.</text>
</comment>
<organism evidence="3 4">
    <name type="scientific">Enhygromyxa salina</name>
    <dbReference type="NCBI Taxonomy" id="215803"/>
    <lineage>
        <taxon>Bacteria</taxon>
        <taxon>Pseudomonadati</taxon>
        <taxon>Myxococcota</taxon>
        <taxon>Polyangia</taxon>
        <taxon>Nannocystales</taxon>
        <taxon>Nannocystaceae</taxon>
        <taxon>Enhygromyxa</taxon>
    </lineage>
</organism>
<gene>
    <name evidence="3" type="ORF">ENSA7_65810</name>
</gene>
<feature type="compositionally biased region" description="Polar residues" evidence="1">
    <location>
        <begin position="28"/>
        <end position="44"/>
    </location>
</feature>
<feature type="chain" id="PRO_5015691246" description="VWFA domain-containing protein" evidence="2">
    <location>
        <begin position="21"/>
        <end position="513"/>
    </location>
</feature>
<protein>
    <recommendedName>
        <fullName evidence="5">VWFA domain-containing protein</fullName>
    </recommendedName>
</protein>
<dbReference type="SUPFAM" id="SSF53300">
    <property type="entry name" value="vWA-like"/>
    <property type="match status" value="1"/>
</dbReference>
<dbReference type="InterPro" id="IPR036465">
    <property type="entry name" value="vWFA_dom_sf"/>
</dbReference>
<feature type="compositionally biased region" description="Acidic residues" evidence="1">
    <location>
        <begin position="50"/>
        <end position="65"/>
    </location>
</feature>
<evidence type="ECO:0008006" key="5">
    <source>
        <dbReference type="Google" id="ProtNLM"/>
    </source>
</evidence>
<evidence type="ECO:0000256" key="2">
    <source>
        <dbReference type="SAM" id="SignalP"/>
    </source>
</evidence>
<reference evidence="3 4" key="1">
    <citation type="submission" date="2018-03" db="EMBL/GenBank/DDBJ databases">
        <title>Draft Genome Sequences of the Obligatory Marine Myxobacteria Enhygromyxa salina SWB007.</title>
        <authorList>
            <person name="Poehlein A."/>
            <person name="Moghaddam J.A."/>
            <person name="Harms H."/>
            <person name="Alanjari M."/>
            <person name="Koenig G.M."/>
            <person name="Daniel R."/>
            <person name="Schaeberle T.F."/>
        </authorList>
    </citation>
    <scope>NUCLEOTIDE SEQUENCE [LARGE SCALE GENOMIC DNA]</scope>
    <source>
        <strain evidence="3 4">SWB007</strain>
    </source>
</reference>
<sequence>MHRSYILALASLSLLALVHGCSDDTSNTDTAVTVNPDTGNSNGPTTSGDGDGDSDETVSGGEEDGCPPITGCLDLPEEDDPVGCDSEGNCNLVDLLFVIDNSGTMGAEQLNLARNFPLLVQQLEGLQSENGGTGANVNIMVTTTDFGNPLCKPFANHEPESGAPVASACTKRLDRFTGLAQINPPVYEEACTDVCAAPGIEPLNGDLIIHFDDDGDNVPPVPPADINGDGIDDSPVAQALACIGPQGIDGCGYESPLEAMMQALNPLAPWNCGSPGDQAACPNGGVERPFMREGAVLAVAIITDEADCSVKDYAIMTDNAYFAALDGDKLPSSAICWKAGVTCNGPDANGVYVNCSSNDSADVMQPVKRYSDFLNLYVREGLGKEVVMLGILGVPPVTEHNPKSPHEPIAGGVKSLVYRQWRDSDILQEDAEKGVDVDYQQWAFGIGPGCTGQDMQGTITGQAIPPVRVKEVCQSLDYDDKIRCCIESVCDDDFSPALGCLTDVIQNVFTPVE</sequence>
<dbReference type="AlphaFoldDB" id="A0A2S9Y0I7"/>
<accession>A0A2S9Y0I7</accession>
<dbReference type="Proteomes" id="UP000238823">
    <property type="component" value="Unassembled WGS sequence"/>
</dbReference>
<dbReference type="RefSeq" id="WP_244923994.1">
    <property type="nucleotide sequence ID" value="NZ_PVNL01000124.1"/>
</dbReference>
<evidence type="ECO:0000313" key="3">
    <source>
        <dbReference type="EMBL" id="PRP98638.1"/>
    </source>
</evidence>
<dbReference type="EMBL" id="PVNL01000124">
    <property type="protein sequence ID" value="PRP98638.1"/>
    <property type="molecule type" value="Genomic_DNA"/>
</dbReference>
<feature type="region of interest" description="Disordered" evidence="1">
    <location>
        <begin position="28"/>
        <end position="80"/>
    </location>
</feature>